<accession>A0A9P1I9T9</accession>
<reference evidence="1" key="1">
    <citation type="submission" date="2022-11" db="EMBL/GenBank/DDBJ databases">
        <authorList>
            <person name="Kikuchi T."/>
        </authorList>
    </citation>
    <scope>NUCLEOTIDE SEQUENCE</scope>
    <source>
        <strain evidence="1">PS1010</strain>
    </source>
</reference>
<name>A0A9P1I9T9_9PELO</name>
<evidence type="ECO:0000313" key="1">
    <source>
        <dbReference type="EMBL" id="CAI5441284.1"/>
    </source>
</evidence>
<dbReference type="AlphaFoldDB" id="A0A9P1I9T9"/>
<proteinExistence type="predicted"/>
<dbReference type="Proteomes" id="UP001152747">
    <property type="component" value="Unassembled WGS sequence"/>
</dbReference>
<dbReference type="EMBL" id="CANHGI010000002">
    <property type="protein sequence ID" value="CAI5441284.1"/>
    <property type="molecule type" value="Genomic_DNA"/>
</dbReference>
<protein>
    <submittedName>
        <fullName evidence="1">Uncharacterized protein</fullName>
    </submittedName>
</protein>
<organism evidence="1 2">
    <name type="scientific">Caenorhabditis angaria</name>
    <dbReference type="NCBI Taxonomy" id="860376"/>
    <lineage>
        <taxon>Eukaryota</taxon>
        <taxon>Metazoa</taxon>
        <taxon>Ecdysozoa</taxon>
        <taxon>Nematoda</taxon>
        <taxon>Chromadorea</taxon>
        <taxon>Rhabditida</taxon>
        <taxon>Rhabditina</taxon>
        <taxon>Rhabditomorpha</taxon>
        <taxon>Rhabditoidea</taxon>
        <taxon>Rhabditidae</taxon>
        <taxon>Peloderinae</taxon>
        <taxon>Caenorhabditis</taxon>
    </lineage>
</organism>
<keyword evidence="2" id="KW-1185">Reference proteome</keyword>
<comment type="caution">
    <text evidence="1">The sequence shown here is derived from an EMBL/GenBank/DDBJ whole genome shotgun (WGS) entry which is preliminary data.</text>
</comment>
<evidence type="ECO:0000313" key="2">
    <source>
        <dbReference type="Proteomes" id="UP001152747"/>
    </source>
</evidence>
<sequence length="77" mass="9054">MVNRIRKKIEKNSRIFGLVIPVSIPHCSLNRKIDVRIDIHLILNQLCSAIYGIIIEQFERLDIMEVLLHFEVVKDDK</sequence>
<gene>
    <name evidence="1" type="ORF">CAMP_LOCUS3921</name>
</gene>